<dbReference type="OMA" id="KWDIVSV"/>
<dbReference type="InterPro" id="IPR020070">
    <property type="entry name" value="Ribosomal_bL9_N"/>
</dbReference>
<dbReference type="InterPro" id="IPR000244">
    <property type="entry name" value="Ribosomal_bL9"/>
</dbReference>
<dbReference type="Proteomes" id="UP000887568">
    <property type="component" value="Unplaced"/>
</dbReference>
<dbReference type="EnsemblMetazoa" id="XM_038221144.1">
    <property type="protein sequence ID" value="XP_038077072.1"/>
    <property type="gene ID" value="LOC119744931"/>
</dbReference>
<dbReference type="GO" id="GO:0005739">
    <property type="term" value="C:mitochondrion"/>
    <property type="evidence" value="ECO:0007669"/>
    <property type="project" value="UniProtKB-SubCell"/>
</dbReference>
<dbReference type="RefSeq" id="XP_038077073.1">
    <property type="nucleotide sequence ID" value="XM_038221145.1"/>
</dbReference>
<organism evidence="11 12">
    <name type="scientific">Patiria miniata</name>
    <name type="common">Bat star</name>
    <name type="synonym">Asterina miniata</name>
    <dbReference type="NCBI Taxonomy" id="46514"/>
    <lineage>
        <taxon>Eukaryota</taxon>
        <taxon>Metazoa</taxon>
        <taxon>Echinodermata</taxon>
        <taxon>Eleutherozoa</taxon>
        <taxon>Asterozoa</taxon>
        <taxon>Asteroidea</taxon>
        <taxon>Valvatacea</taxon>
        <taxon>Valvatida</taxon>
        <taxon>Asterinidae</taxon>
        <taxon>Patiria</taxon>
    </lineage>
</organism>
<dbReference type="Pfam" id="PF22078">
    <property type="entry name" value="Ribosomal_bL9m_C"/>
    <property type="match status" value="1"/>
</dbReference>
<comment type="similarity">
    <text evidence="2">Belongs to the bacterial ribosomal protein bL9 family.</text>
</comment>
<dbReference type="EnsemblMetazoa" id="XM_038221145.1">
    <property type="protein sequence ID" value="XP_038077073.1"/>
    <property type="gene ID" value="LOC119744931"/>
</dbReference>
<evidence type="ECO:0000256" key="3">
    <source>
        <dbReference type="ARBA" id="ARBA00022946"/>
    </source>
</evidence>
<dbReference type="GeneID" id="119744931"/>
<dbReference type="SUPFAM" id="SSF55658">
    <property type="entry name" value="L9 N-domain-like"/>
    <property type="match status" value="1"/>
</dbReference>
<evidence type="ECO:0000256" key="5">
    <source>
        <dbReference type="ARBA" id="ARBA00023128"/>
    </source>
</evidence>
<name>A0A914BNL2_PATMI</name>
<dbReference type="InterPro" id="IPR054302">
    <property type="entry name" value="Ribosomal_bL9m_C"/>
</dbReference>
<keyword evidence="5" id="KW-0496">Mitochondrion</keyword>
<dbReference type="OrthoDB" id="5555409at2759"/>
<dbReference type="CTD" id="65005"/>
<dbReference type="RefSeq" id="XP_038077072.1">
    <property type="nucleotide sequence ID" value="XM_038221144.1"/>
</dbReference>
<dbReference type="PANTHER" id="PTHR21368">
    <property type="entry name" value="50S RIBOSOMAL PROTEIN L9"/>
    <property type="match status" value="1"/>
</dbReference>
<dbReference type="GO" id="GO:1990904">
    <property type="term" value="C:ribonucleoprotein complex"/>
    <property type="evidence" value="ECO:0007669"/>
    <property type="project" value="UniProtKB-KW"/>
</dbReference>
<reference evidence="11" key="1">
    <citation type="submission" date="2022-11" db="UniProtKB">
        <authorList>
            <consortium name="EnsemblMetazoa"/>
        </authorList>
    </citation>
    <scope>IDENTIFICATION</scope>
</reference>
<dbReference type="GO" id="GO:0006412">
    <property type="term" value="P:translation"/>
    <property type="evidence" value="ECO:0007669"/>
    <property type="project" value="InterPro"/>
</dbReference>
<dbReference type="GO" id="GO:0005840">
    <property type="term" value="C:ribosome"/>
    <property type="evidence" value="ECO:0007669"/>
    <property type="project" value="UniProtKB-KW"/>
</dbReference>
<dbReference type="AlphaFoldDB" id="A0A914BNL2"/>
<evidence type="ECO:0000313" key="12">
    <source>
        <dbReference type="Proteomes" id="UP000887568"/>
    </source>
</evidence>
<evidence type="ECO:0000256" key="8">
    <source>
        <dbReference type="ARBA" id="ARBA00035381"/>
    </source>
</evidence>
<keyword evidence="4" id="KW-0689">Ribosomal protein</keyword>
<evidence type="ECO:0000313" key="11">
    <source>
        <dbReference type="EnsemblMetazoa" id="XP_038077072.1"/>
    </source>
</evidence>
<evidence type="ECO:0000256" key="2">
    <source>
        <dbReference type="ARBA" id="ARBA00010605"/>
    </source>
</evidence>
<dbReference type="GO" id="GO:0003735">
    <property type="term" value="F:structural constituent of ribosome"/>
    <property type="evidence" value="ECO:0007669"/>
    <property type="project" value="InterPro"/>
</dbReference>
<dbReference type="Pfam" id="PF01281">
    <property type="entry name" value="Ribosomal_L9_N"/>
    <property type="match status" value="1"/>
</dbReference>
<keyword evidence="12" id="KW-1185">Reference proteome</keyword>
<evidence type="ECO:0000256" key="4">
    <source>
        <dbReference type="ARBA" id="ARBA00022980"/>
    </source>
</evidence>
<feature type="domain" description="Large ribosomal subunit protein bL9m C-terminal" evidence="10">
    <location>
        <begin position="136"/>
        <end position="218"/>
    </location>
</feature>
<evidence type="ECO:0000256" key="6">
    <source>
        <dbReference type="ARBA" id="ARBA00023274"/>
    </source>
</evidence>
<evidence type="ECO:0000259" key="9">
    <source>
        <dbReference type="Pfam" id="PF01281"/>
    </source>
</evidence>
<sequence>MALAAFSSGCQLLRSLCKTVPVTYMGCQQQRNAVKLRRRYPPPIPSLRGKPHRVKTSHYVYVLEADSMHDPKPKLQVILTEDVPRIGSRGDIVAVDRSMARNRLLGKNVAVYASPENIKEFALEKQEREMEGSQLLTPTALKTIEYLKKSRLTLRIRSVPIWDVLPKEAVIHAFDKHLGVVVADHALELPEEPITDYGTYTVKVTVNKLETVPIEMDVKRYINKGQMKRLAAKAAKAPRESAVLD</sequence>
<evidence type="ECO:0000256" key="1">
    <source>
        <dbReference type="ARBA" id="ARBA00004173"/>
    </source>
</evidence>
<protein>
    <recommendedName>
        <fullName evidence="7">Large ribosomal subunit protein bL9m</fullName>
    </recommendedName>
    <alternativeName>
        <fullName evidence="8">39S ribosomal protein L9, mitochondrial</fullName>
    </alternativeName>
</protein>
<accession>A0A914BNL2</accession>
<proteinExistence type="inferred from homology"/>
<evidence type="ECO:0000259" key="10">
    <source>
        <dbReference type="Pfam" id="PF22078"/>
    </source>
</evidence>
<keyword evidence="3" id="KW-0809">Transit peptide</keyword>
<keyword evidence="6" id="KW-0687">Ribonucleoprotein</keyword>
<comment type="subcellular location">
    <subcellularLocation>
        <location evidence="1">Mitochondrion</location>
    </subcellularLocation>
</comment>
<dbReference type="InterPro" id="IPR036935">
    <property type="entry name" value="Ribosomal_bL9_N_sf"/>
</dbReference>
<evidence type="ECO:0000256" key="7">
    <source>
        <dbReference type="ARBA" id="ARBA00035194"/>
    </source>
</evidence>
<dbReference type="Gene3D" id="3.40.5.10">
    <property type="entry name" value="Ribosomal protein L9, N-terminal domain"/>
    <property type="match status" value="1"/>
</dbReference>
<feature type="domain" description="Ribosomal protein L9" evidence="9">
    <location>
        <begin position="76"/>
        <end position="121"/>
    </location>
</feature>
<dbReference type="InterPro" id="IPR009027">
    <property type="entry name" value="Ribosomal_bL9/RNase_H1_N"/>
</dbReference>